<dbReference type="HOGENOM" id="CLU_004471_4_7_1"/>
<gene>
    <name evidence="3" type="ORF">S7711_02958</name>
</gene>
<dbReference type="InterPro" id="IPR056599">
    <property type="entry name" value="AAA_lid_fung"/>
</dbReference>
<dbReference type="InterPro" id="IPR003593">
    <property type="entry name" value="AAA+_ATPase"/>
</dbReference>
<dbReference type="Pfam" id="PF23232">
    <property type="entry name" value="AAA_lid_13"/>
    <property type="match status" value="1"/>
</dbReference>
<evidence type="ECO:0000256" key="1">
    <source>
        <dbReference type="SAM" id="MobiDB-lite"/>
    </source>
</evidence>
<sequence>MSSISKKRKLALEHPQSEPARDSARQTGRHQRPASARVDRGFDAEPGEPYDVSDENILDKLQGVVGEIEVARRLLAVSKDEHDFLPRYQIVYRIRCQASGEEGDYEKPPWLVNSGPHNAHLRASSTISNMELYLERNKQVAFLVYVNFECCSRHPVGRRGHHERRHVTDGIVSRMIVEESVVVVSERMQNAFRALAAIALEGIPHPTFANDSQDNNGLNDAESTESSVVTAERLIEEPTNFTFPYLWWFNRRSEINDALPLLDDESRLYLAVFQSYIQDYLEYEWNQVDELLSQRQIAIQYLPYIYVPGQILVESKGGKPAHLKGFELKSWLHGQTSRDGDSLSLKVRSWLFDGTFNQVQDVVGIVPPQRSSDPFDIRDLNFYPIEFSSDEAVANLKGRGRMFWKCRTRKYVFHRELAGDKTEDSTESRFMVDMDTYKTMHRKEDLLQTQSPVCILDPEIMKLDNPGLKDSFFMCLPSKIPGFNMQKKEWGMWLLISDKWRMLTAPLVELDVHHLADVEWNTKAFDYLVIEPATRELIQAVVMNQLGGRANSDLIQGKGNGLFLLLHGGPGTGKTMTAESVAEIAKRPLYRVTCGDIGTKAEEVERYLEVVLHLGTKWGCVVLLDEADVFLEQRSMHNLERNALVSVFLRVLEYYDGILILTSNRVGTFDEAFKSRIQLSLRYSNLGQPERLQIWKNFVLHLDTFQETVKAESTCPSQIASKIGHGFEISSLEENLEALANENLNGREIRNVLSTARQLALFRGESLQYKHLKSVLHETKKFDKYLQEVHLGFTQDDIQRNQLAR</sequence>
<dbReference type="OrthoDB" id="10042665at2759"/>
<dbReference type="InterPro" id="IPR027417">
    <property type="entry name" value="P-loop_NTPase"/>
</dbReference>
<evidence type="ECO:0000313" key="4">
    <source>
        <dbReference type="Proteomes" id="UP000028045"/>
    </source>
</evidence>
<protein>
    <recommendedName>
        <fullName evidence="2">AAA+ ATPase domain-containing protein</fullName>
    </recommendedName>
</protein>
<feature type="compositionally biased region" description="Basic and acidic residues" evidence="1">
    <location>
        <begin position="10"/>
        <end position="24"/>
    </location>
</feature>
<dbReference type="InterPro" id="IPR003959">
    <property type="entry name" value="ATPase_AAA_core"/>
</dbReference>
<evidence type="ECO:0000259" key="2">
    <source>
        <dbReference type="SMART" id="SM00382"/>
    </source>
</evidence>
<feature type="domain" description="AAA+ ATPase" evidence="2">
    <location>
        <begin position="560"/>
        <end position="687"/>
    </location>
</feature>
<dbReference type="PANTHER" id="PTHR46411:SF2">
    <property type="entry name" value="AAA+ ATPASE DOMAIN-CONTAINING PROTEIN"/>
    <property type="match status" value="1"/>
</dbReference>
<dbReference type="AlphaFoldDB" id="A0A084B2F1"/>
<accession>A0A084B2F1</accession>
<dbReference type="SUPFAM" id="SSF52540">
    <property type="entry name" value="P-loop containing nucleoside triphosphate hydrolases"/>
    <property type="match status" value="1"/>
</dbReference>
<dbReference type="CDD" id="cd19481">
    <property type="entry name" value="RecA-like_protease"/>
    <property type="match status" value="1"/>
</dbReference>
<reference evidence="3 4" key="1">
    <citation type="journal article" date="2014" name="BMC Genomics">
        <title>Comparative genome sequencing reveals chemotype-specific gene clusters in the toxigenic black mold Stachybotrys.</title>
        <authorList>
            <person name="Semeiks J."/>
            <person name="Borek D."/>
            <person name="Otwinowski Z."/>
            <person name="Grishin N.V."/>
        </authorList>
    </citation>
    <scope>NUCLEOTIDE SEQUENCE [LARGE SCALE GENOMIC DNA]</scope>
    <source>
        <strain evidence="4">CBS 109288 / IBT 7711</strain>
    </source>
</reference>
<dbReference type="SMART" id="SM00382">
    <property type="entry name" value="AAA"/>
    <property type="match status" value="1"/>
</dbReference>
<organism evidence="3 4">
    <name type="scientific">Stachybotrys chartarum (strain CBS 109288 / IBT 7711)</name>
    <name type="common">Toxic black mold</name>
    <name type="synonym">Stilbospora chartarum</name>
    <dbReference type="NCBI Taxonomy" id="1280523"/>
    <lineage>
        <taxon>Eukaryota</taxon>
        <taxon>Fungi</taxon>
        <taxon>Dikarya</taxon>
        <taxon>Ascomycota</taxon>
        <taxon>Pezizomycotina</taxon>
        <taxon>Sordariomycetes</taxon>
        <taxon>Hypocreomycetidae</taxon>
        <taxon>Hypocreales</taxon>
        <taxon>Stachybotryaceae</taxon>
        <taxon>Stachybotrys</taxon>
    </lineage>
</organism>
<dbReference type="GO" id="GO:0005524">
    <property type="term" value="F:ATP binding"/>
    <property type="evidence" value="ECO:0007669"/>
    <property type="project" value="InterPro"/>
</dbReference>
<dbReference type="Gene3D" id="3.40.50.300">
    <property type="entry name" value="P-loop containing nucleotide triphosphate hydrolases"/>
    <property type="match status" value="1"/>
</dbReference>
<proteinExistence type="predicted"/>
<dbReference type="PANTHER" id="PTHR46411">
    <property type="entry name" value="FAMILY ATPASE, PUTATIVE-RELATED"/>
    <property type="match status" value="1"/>
</dbReference>
<dbReference type="Proteomes" id="UP000028045">
    <property type="component" value="Unassembled WGS sequence"/>
</dbReference>
<dbReference type="GO" id="GO:0016887">
    <property type="term" value="F:ATP hydrolysis activity"/>
    <property type="evidence" value="ECO:0007669"/>
    <property type="project" value="InterPro"/>
</dbReference>
<name>A0A084B2F1_STACB</name>
<dbReference type="EMBL" id="KL648207">
    <property type="protein sequence ID" value="KEY71730.1"/>
    <property type="molecule type" value="Genomic_DNA"/>
</dbReference>
<dbReference type="Pfam" id="PF22942">
    <property type="entry name" value="DUF7025"/>
    <property type="match status" value="1"/>
</dbReference>
<feature type="region of interest" description="Disordered" evidence="1">
    <location>
        <begin position="1"/>
        <end position="53"/>
    </location>
</feature>
<evidence type="ECO:0000313" key="3">
    <source>
        <dbReference type="EMBL" id="KEY71730.1"/>
    </source>
</evidence>
<keyword evidence="4" id="KW-1185">Reference proteome</keyword>
<dbReference type="InterPro" id="IPR054289">
    <property type="entry name" value="DUF7025"/>
</dbReference>
<dbReference type="Pfam" id="PF00004">
    <property type="entry name" value="AAA"/>
    <property type="match status" value="1"/>
</dbReference>